<gene>
    <name evidence="1" type="ORF">HPB47_019012</name>
</gene>
<dbReference type="EMBL" id="JABSTQ010008391">
    <property type="protein sequence ID" value="KAG0434566.1"/>
    <property type="molecule type" value="Genomic_DNA"/>
</dbReference>
<accession>A0AC60QJ90</accession>
<keyword evidence="2" id="KW-1185">Reference proteome</keyword>
<proteinExistence type="predicted"/>
<organism evidence="1 2">
    <name type="scientific">Ixodes persulcatus</name>
    <name type="common">Taiga tick</name>
    <dbReference type="NCBI Taxonomy" id="34615"/>
    <lineage>
        <taxon>Eukaryota</taxon>
        <taxon>Metazoa</taxon>
        <taxon>Ecdysozoa</taxon>
        <taxon>Arthropoda</taxon>
        <taxon>Chelicerata</taxon>
        <taxon>Arachnida</taxon>
        <taxon>Acari</taxon>
        <taxon>Parasitiformes</taxon>
        <taxon>Ixodida</taxon>
        <taxon>Ixodoidea</taxon>
        <taxon>Ixodidae</taxon>
        <taxon>Ixodinae</taxon>
        <taxon>Ixodes</taxon>
    </lineage>
</organism>
<name>A0AC60QJ90_IXOPE</name>
<comment type="caution">
    <text evidence="1">The sequence shown here is derived from an EMBL/GenBank/DDBJ whole genome shotgun (WGS) entry which is preliminary data.</text>
</comment>
<evidence type="ECO:0000313" key="1">
    <source>
        <dbReference type="EMBL" id="KAG0434566.1"/>
    </source>
</evidence>
<reference evidence="1 2" key="1">
    <citation type="journal article" date="2020" name="Cell">
        <title>Large-Scale Comparative Analyses of Tick Genomes Elucidate Their Genetic Diversity and Vector Capacities.</title>
        <authorList>
            <consortium name="Tick Genome and Microbiome Consortium (TIGMIC)"/>
            <person name="Jia N."/>
            <person name="Wang J."/>
            <person name="Shi W."/>
            <person name="Du L."/>
            <person name="Sun Y."/>
            <person name="Zhan W."/>
            <person name="Jiang J.F."/>
            <person name="Wang Q."/>
            <person name="Zhang B."/>
            <person name="Ji P."/>
            <person name="Bell-Sakyi L."/>
            <person name="Cui X.M."/>
            <person name="Yuan T.T."/>
            <person name="Jiang B.G."/>
            <person name="Yang W.F."/>
            <person name="Lam T.T."/>
            <person name="Chang Q.C."/>
            <person name="Ding S.J."/>
            <person name="Wang X.J."/>
            <person name="Zhu J.G."/>
            <person name="Ruan X.D."/>
            <person name="Zhao L."/>
            <person name="Wei J.T."/>
            <person name="Ye R.Z."/>
            <person name="Que T.C."/>
            <person name="Du C.H."/>
            <person name="Zhou Y.H."/>
            <person name="Cheng J.X."/>
            <person name="Dai P.F."/>
            <person name="Guo W.B."/>
            <person name="Han X.H."/>
            <person name="Huang E.J."/>
            <person name="Li L.F."/>
            <person name="Wei W."/>
            <person name="Gao Y.C."/>
            <person name="Liu J.Z."/>
            <person name="Shao H.Z."/>
            <person name="Wang X."/>
            <person name="Wang C.C."/>
            <person name="Yang T.C."/>
            <person name="Huo Q.B."/>
            <person name="Li W."/>
            <person name="Chen H.Y."/>
            <person name="Chen S.E."/>
            <person name="Zhou L.G."/>
            <person name="Ni X.B."/>
            <person name="Tian J.H."/>
            <person name="Sheng Y."/>
            <person name="Liu T."/>
            <person name="Pan Y.S."/>
            <person name="Xia L.Y."/>
            <person name="Li J."/>
            <person name="Zhao F."/>
            <person name="Cao W.C."/>
        </authorList>
    </citation>
    <scope>NUCLEOTIDE SEQUENCE [LARGE SCALE GENOMIC DNA]</scope>
    <source>
        <strain evidence="1">Iper-2018</strain>
    </source>
</reference>
<evidence type="ECO:0000313" key="2">
    <source>
        <dbReference type="Proteomes" id="UP000805193"/>
    </source>
</evidence>
<sequence>MSFAFRCIAPVPRFERTFGAPGRVAPRARLRRSAAKVVIDLHIPNGHLQQQNRELQVCWAGIPGAPLAVVIALHERVSKLPGPFSAITRLWWIPVLRQRGHGSSNNDSMAHMPCSCISQKEQLVSLGDSKKLQKVVREKVGCLFSKQVQERFSLLGYRGKPRFKDAMMCKVVIDIKSSREGLTGAEDEREQTF</sequence>
<dbReference type="Proteomes" id="UP000805193">
    <property type="component" value="Unassembled WGS sequence"/>
</dbReference>
<protein>
    <submittedName>
        <fullName evidence="1">Uncharacterized protein</fullName>
    </submittedName>
</protein>